<gene>
    <name evidence="1" type="ORF">DU772_23070</name>
</gene>
<sequence>MILQVNPIHLITDYILSSPNLASSNFNQRFPSMPALITLSGGEGSFAFHSQRKTVDWRLHSQKGNAKLSQYEKFYTELLEVAVKAAAEIQVPLLPLTDISTGKSNIPSPPEAMFKAVTGYEITDGGVEFEDAKKRILDLIRENTVSGNATFPGHMAG</sequence>
<reference evidence="1" key="1">
    <citation type="submission" date="2018-07" db="EMBL/GenBank/DDBJ databases">
        <authorList>
            <person name="Ashton P.M."/>
            <person name="Dallman T."/>
            <person name="Nair S."/>
            <person name="De Pinna E."/>
            <person name="Peters T."/>
            <person name="Grant K."/>
        </authorList>
    </citation>
    <scope>NUCLEOTIDE SEQUENCE</scope>
    <source>
        <strain evidence="1">123855</strain>
    </source>
</reference>
<proteinExistence type="predicted"/>
<organism evidence="1">
    <name type="scientific">Salmonella enteritidis</name>
    <dbReference type="NCBI Taxonomy" id="149539"/>
    <lineage>
        <taxon>Bacteria</taxon>
        <taxon>Pseudomonadati</taxon>
        <taxon>Pseudomonadota</taxon>
        <taxon>Gammaproteobacteria</taxon>
        <taxon>Enterobacterales</taxon>
        <taxon>Enterobacteriaceae</taxon>
        <taxon>Salmonella</taxon>
    </lineage>
</organism>
<dbReference type="AlphaFoldDB" id="A0A5V0DEA0"/>
<evidence type="ECO:0000313" key="1">
    <source>
        <dbReference type="EMBL" id="EBS5856501.1"/>
    </source>
</evidence>
<protein>
    <submittedName>
        <fullName evidence="1">Uncharacterized protein</fullName>
    </submittedName>
</protein>
<comment type="caution">
    <text evidence="1">The sequence shown here is derived from an EMBL/GenBank/DDBJ whole genome shotgun (WGS) entry which is preliminary data.</text>
</comment>
<accession>A0A5V0DEA0</accession>
<name>A0A5V0DEA0_SALEN</name>
<dbReference type="EMBL" id="AAGVYR010000033">
    <property type="protein sequence ID" value="EBS5856501.1"/>
    <property type="molecule type" value="Genomic_DNA"/>
</dbReference>